<keyword evidence="9" id="KW-1185">Reference proteome</keyword>
<sequence length="308" mass="35553">MTYWLVSTMAVFVFIIACYFYLDYRKEKRDWKKNVDHFYNDGKKRKSFIVVLGDRFDKTEIAKPIYEKLEVANIPFTPSEYIGAIIVSYFGINFLLHNMFNVEFPLALFISALLLEGARRLIFFMRKGKLKHKIIQQLPEICRTLANTTRSGMTLNQGIQLVAQEISMPAKAEFKRLAYELSLGVDFHTALRQMEKRINVREFQLFVATLLIQKKAGGNLYAVLDEMSETLEERNLLQQEIKTMTAEQRYVAYIVPIIPIFLVLMMNNVVDGFLDPLFSGVGLVLFALFLLGTVGTFLLVRKITNIKV</sequence>
<dbReference type="PANTHER" id="PTHR35007">
    <property type="entry name" value="INTEGRAL MEMBRANE PROTEIN-RELATED"/>
    <property type="match status" value="1"/>
</dbReference>
<dbReference type="Proteomes" id="UP000040576">
    <property type="component" value="Unassembled WGS sequence"/>
</dbReference>
<dbReference type="RefSeq" id="WP_034772280.1">
    <property type="nucleotide sequence ID" value="NZ_CCRF01000079.1"/>
</dbReference>
<dbReference type="GO" id="GO:0005886">
    <property type="term" value="C:plasma membrane"/>
    <property type="evidence" value="ECO:0007669"/>
    <property type="project" value="UniProtKB-SubCell"/>
</dbReference>
<evidence type="ECO:0000313" key="8">
    <source>
        <dbReference type="EMBL" id="CEE02617.1"/>
    </source>
</evidence>
<gene>
    <name evidence="8" type="ORF">BT1A1_2824</name>
</gene>
<proteinExistence type="predicted"/>
<reference evidence="8 9" key="1">
    <citation type="submission" date="2014-07" db="EMBL/GenBank/DDBJ databases">
        <authorList>
            <person name="Wibberg Daniel"/>
        </authorList>
    </citation>
    <scope>NUCLEOTIDE SEQUENCE [LARGE SCALE GENOMIC DNA]</scope>
</reference>
<dbReference type="Gene3D" id="1.20.81.30">
    <property type="entry name" value="Type II secretion system (T2SS), domain F"/>
    <property type="match status" value="1"/>
</dbReference>
<feature type="domain" description="Type II secretion system protein GspF" evidence="7">
    <location>
        <begin position="142"/>
        <end position="266"/>
    </location>
</feature>
<accession>A0A090IY11</accession>
<evidence type="ECO:0000256" key="1">
    <source>
        <dbReference type="ARBA" id="ARBA00004651"/>
    </source>
</evidence>
<dbReference type="PANTHER" id="PTHR35007:SF1">
    <property type="entry name" value="PILUS ASSEMBLY PROTEIN"/>
    <property type="match status" value="1"/>
</dbReference>
<feature type="transmembrane region" description="Helical" evidence="6">
    <location>
        <begin position="276"/>
        <end position="300"/>
    </location>
</feature>
<evidence type="ECO:0000259" key="7">
    <source>
        <dbReference type="Pfam" id="PF00482"/>
    </source>
</evidence>
<feature type="transmembrane region" description="Helical" evidence="6">
    <location>
        <begin position="81"/>
        <end position="100"/>
    </location>
</feature>
<dbReference type="Pfam" id="PF00482">
    <property type="entry name" value="T2SSF"/>
    <property type="match status" value="1"/>
</dbReference>
<evidence type="ECO:0000256" key="2">
    <source>
        <dbReference type="ARBA" id="ARBA00022475"/>
    </source>
</evidence>
<keyword evidence="4 6" id="KW-1133">Transmembrane helix</keyword>
<keyword evidence="2" id="KW-1003">Cell membrane</keyword>
<dbReference type="InterPro" id="IPR042094">
    <property type="entry name" value="T2SS_GspF_sf"/>
</dbReference>
<feature type="transmembrane region" description="Helical" evidence="6">
    <location>
        <begin position="106"/>
        <end position="123"/>
    </location>
</feature>
<evidence type="ECO:0000256" key="4">
    <source>
        <dbReference type="ARBA" id="ARBA00022989"/>
    </source>
</evidence>
<feature type="transmembrane region" description="Helical" evidence="6">
    <location>
        <begin position="250"/>
        <end position="270"/>
    </location>
</feature>
<comment type="subcellular location">
    <subcellularLocation>
        <location evidence="1">Cell membrane</location>
        <topology evidence="1">Multi-pass membrane protein</topology>
    </subcellularLocation>
</comment>
<keyword evidence="3 6" id="KW-0812">Transmembrane</keyword>
<evidence type="ECO:0000313" key="9">
    <source>
        <dbReference type="Proteomes" id="UP000040576"/>
    </source>
</evidence>
<dbReference type="EMBL" id="CCRF01000079">
    <property type="protein sequence ID" value="CEE02617.1"/>
    <property type="molecule type" value="Genomic_DNA"/>
</dbReference>
<protein>
    <recommendedName>
        <fullName evidence="7">Type II secretion system protein GspF domain-containing protein</fullName>
    </recommendedName>
</protein>
<keyword evidence="5 6" id="KW-0472">Membrane</keyword>
<evidence type="ECO:0000256" key="6">
    <source>
        <dbReference type="SAM" id="Phobius"/>
    </source>
</evidence>
<evidence type="ECO:0000256" key="3">
    <source>
        <dbReference type="ARBA" id="ARBA00022692"/>
    </source>
</evidence>
<name>A0A090IY11_9BACI</name>
<dbReference type="InterPro" id="IPR018076">
    <property type="entry name" value="T2SS_GspF_dom"/>
</dbReference>
<feature type="transmembrane region" description="Helical" evidence="6">
    <location>
        <begin position="6"/>
        <end position="24"/>
    </location>
</feature>
<evidence type="ECO:0000256" key="5">
    <source>
        <dbReference type="ARBA" id="ARBA00023136"/>
    </source>
</evidence>
<dbReference type="AlphaFoldDB" id="A0A090IY11"/>
<organism evidence="8 9">
    <name type="scientific">Caldibacillus thermoamylovorans</name>
    <dbReference type="NCBI Taxonomy" id="35841"/>
    <lineage>
        <taxon>Bacteria</taxon>
        <taxon>Bacillati</taxon>
        <taxon>Bacillota</taxon>
        <taxon>Bacilli</taxon>
        <taxon>Bacillales</taxon>
        <taxon>Bacillaceae</taxon>
        <taxon>Caldibacillus</taxon>
    </lineage>
</organism>